<protein>
    <submittedName>
        <fullName evidence="2">Uncharacterized protein</fullName>
    </submittedName>
</protein>
<name>A0ABU0KWY2_9BACL</name>
<evidence type="ECO:0000313" key="3">
    <source>
        <dbReference type="Proteomes" id="UP001242811"/>
    </source>
</evidence>
<dbReference type="EMBL" id="JAUSWA010000010">
    <property type="protein sequence ID" value="MDQ0493952.1"/>
    <property type="molecule type" value="Genomic_DNA"/>
</dbReference>
<comment type="caution">
    <text evidence="2">The sequence shown here is derived from an EMBL/GenBank/DDBJ whole genome shotgun (WGS) entry which is preliminary data.</text>
</comment>
<organism evidence="2 3">
    <name type="scientific">Paenibacillus brasilensis</name>
    <dbReference type="NCBI Taxonomy" id="128574"/>
    <lineage>
        <taxon>Bacteria</taxon>
        <taxon>Bacillati</taxon>
        <taxon>Bacillota</taxon>
        <taxon>Bacilli</taxon>
        <taxon>Bacillales</taxon>
        <taxon>Paenibacillaceae</taxon>
        <taxon>Paenibacillus</taxon>
    </lineage>
</organism>
<reference evidence="2 3" key="1">
    <citation type="submission" date="2023-07" db="EMBL/GenBank/DDBJ databases">
        <title>Genomic Encyclopedia of Type Strains, Phase IV (KMG-IV): sequencing the most valuable type-strain genomes for metagenomic binning, comparative biology and taxonomic classification.</title>
        <authorList>
            <person name="Goeker M."/>
        </authorList>
    </citation>
    <scope>NUCLEOTIDE SEQUENCE [LARGE SCALE GENOMIC DNA]</scope>
    <source>
        <strain evidence="2 3">DSM 14914</strain>
    </source>
</reference>
<proteinExistence type="predicted"/>
<keyword evidence="1" id="KW-0472">Membrane</keyword>
<evidence type="ECO:0000313" key="2">
    <source>
        <dbReference type="EMBL" id="MDQ0493952.1"/>
    </source>
</evidence>
<gene>
    <name evidence="2" type="ORF">QOZ95_002115</name>
</gene>
<feature type="transmembrane region" description="Helical" evidence="1">
    <location>
        <begin position="21"/>
        <end position="45"/>
    </location>
</feature>
<accession>A0ABU0KWY2</accession>
<sequence>MHHADHTVYCKRHDRTLLSPVSLLMFELGVCLPCLLSALPCYAQIAFGNRNDAFASQEQHSVSAW</sequence>
<evidence type="ECO:0000256" key="1">
    <source>
        <dbReference type="SAM" id="Phobius"/>
    </source>
</evidence>
<dbReference type="Proteomes" id="UP001242811">
    <property type="component" value="Unassembled WGS sequence"/>
</dbReference>
<keyword evidence="1" id="KW-0812">Transmembrane</keyword>
<keyword evidence="1" id="KW-1133">Transmembrane helix</keyword>
<keyword evidence="3" id="KW-1185">Reference proteome</keyword>